<proteinExistence type="predicted"/>
<reference evidence="4 5" key="1">
    <citation type="journal article" date="2013" name="ISME J.">
        <title>Metabolic model for the filamentous 'Candidatus Microthrix parvicella' based on genomic and metagenomic analyses.</title>
        <authorList>
            <person name="Jon McIlroy S."/>
            <person name="Kristiansen R."/>
            <person name="Albertsen M."/>
            <person name="Michael Karst S."/>
            <person name="Rossetti S."/>
            <person name="Lund Nielsen J."/>
            <person name="Tandoi V."/>
            <person name="James Seviour R."/>
            <person name="Nielsen P.H."/>
        </authorList>
    </citation>
    <scope>NUCLEOTIDE SEQUENCE [LARGE SCALE GENOMIC DNA]</scope>
    <source>
        <strain evidence="4 5">RN1</strain>
    </source>
</reference>
<feature type="signal peptide" evidence="2">
    <location>
        <begin position="1"/>
        <end position="25"/>
    </location>
</feature>
<gene>
    <name evidence="4" type="ORF">BN381_20113</name>
</gene>
<evidence type="ECO:0000259" key="3">
    <source>
        <dbReference type="Pfam" id="PF13473"/>
    </source>
</evidence>
<organism evidence="4 5">
    <name type="scientific">Candidatus Neomicrothrix parvicella RN1</name>
    <dbReference type="NCBI Taxonomy" id="1229780"/>
    <lineage>
        <taxon>Bacteria</taxon>
        <taxon>Bacillati</taxon>
        <taxon>Actinomycetota</taxon>
        <taxon>Acidimicrobiia</taxon>
        <taxon>Acidimicrobiales</taxon>
        <taxon>Microthrixaceae</taxon>
        <taxon>Candidatus Neomicrothrix</taxon>
    </lineage>
</organism>
<evidence type="ECO:0000256" key="1">
    <source>
        <dbReference type="SAM" id="MobiDB-lite"/>
    </source>
</evidence>
<accession>R4YXV3</accession>
<keyword evidence="5" id="KW-1185">Reference proteome</keyword>
<dbReference type="RefSeq" id="WP_012225653.1">
    <property type="nucleotide sequence ID" value="NZ_HG422565.1"/>
</dbReference>
<evidence type="ECO:0000313" key="4">
    <source>
        <dbReference type="EMBL" id="CCM63289.1"/>
    </source>
</evidence>
<dbReference type="AlphaFoldDB" id="R4YXV3"/>
<dbReference type="InterPro" id="IPR008972">
    <property type="entry name" value="Cupredoxin"/>
</dbReference>
<evidence type="ECO:0000256" key="2">
    <source>
        <dbReference type="SAM" id="SignalP"/>
    </source>
</evidence>
<dbReference type="HOGENOM" id="CLU_1709882_0_0_11"/>
<dbReference type="OrthoDB" id="10012720at2"/>
<evidence type="ECO:0000313" key="5">
    <source>
        <dbReference type="Proteomes" id="UP000018291"/>
    </source>
</evidence>
<feature type="chain" id="PRO_5039287032" description="EfeO-type cupredoxin-like domain-containing protein" evidence="2">
    <location>
        <begin position="26"/>
        <end position="153"/>
    </location>
</feature>
<dbReference type="InterPro" id="IPR028096">
    <property type="entry name" value="EfeO_Cupredoxin"/>
</dbReference>
<sequence>MSRQTRLAALIACGALMLGTTSCGSDDGPSANPEGASVTTAAPAGTSDGGTEPADAASGSGTATLVDGPAAADKTVTLTAAGAYEPSTLEVGVGEEFTFQAAPDAGTHAVSINGADAATISGGLTETFTIDAPGTYQATDELSDATATITVTG</sequence>
<dbReference type="Gene3D" id="2.60.40.420">
    <property type="entry name" value="Cupredoxins - blue copper proteins"/>
    <property type="match status" value="1"/>
</dbReference>
<dbReference type="Pfam" id="PF13473">
    <property type="entry name" value="Cupredoxin_1"/>
    <property type="match status" value="1"/>
</dbReference>
<dbReference type="SUPFAM" id="SSF49503">
    <property type="entry name" value="Cupredoxins"/>
    <property type="match status" value="1"/>
</dbReference>
<feature type="region of interest" description="Disordered" evidence="1">
    <location>
        <begin position="25"/>
        <end position="69"/>
    </location>
</feature>
<dbReference type="EMBL" id="CANL01000012">
    <property type="protein sequence ID" value="CCM63289.1"/>
    <property type="molecule type" value="Genomic_DNA"/>
</dbReference>
<protein>
    <recommendedName>
        <fullName evidence="3">EfeO-type cupredoxin-like domain-containing protein</fullName>
    </recommendedName>
</protein>
<dbReference type="PROSITE" id="PS51257">
    <property type="entry name" value="PROKAR_LIPOPROTEIN"/>
    <property type="match status" value="1"/>
</dbReference>
<name>R4YXV3_9ACTN</name>
<dbReference type="Proteomes" id="UP000018291">
    <property type="component" value="Unassembled WGS sequence"/>
</dbReference>
<keyword evidence="2" id="KW-0732">Signal</keyword>
<feature type="domain" description="EfeO-type cupredoxin-like" evidence="3">
    <location>
        <begin position="68"/>
        <end position="151"/>
    </location>
</feature>
<dbReference type="STRING" id="1229780.BN381_20113"/>
<comment type="caution">
    <text evidence="4">The sequence shown here is derived from an EMBL/GenBank/DDBJ whole genome shotgun (WGS) entry which is preliminary data.</text>
</comment>